<sequence length="133" mass="15724">MNFIYEDSVDPDDISRTVKEVVEGVNVFKFIDFSHRNSYGYDGVKMLECVLLAFALNGYASTRELEDLCKYDIRFQFIMEGQKPSHMPFHRFIHDDLMMPVEELFVEFNRYFESHDKIKTDILYIDGTKLEAI</sequence>
<dbReference type="InterPro" id="IPR008490">
    <property type="entry name" value="Transposase_InsH_N"/>
</dbReference>
<feature type="domain" description="Transposase InsH N-terminal" evidence="1">
    <location>
        <begin position="5"/>
        <end position="94"/>
    </location>
</feature>
<organism evidence="2 3">
    <name type="scientific">Candidatus Merdibacter merdavium</name>
    <dbReference type="NCBI Taxonomy" id="2838692"/>
    <lineage>
        <taxon>Bacteria</taxon>
        <taxon>Bacillati</taxon>
        <taxon>Bacillota</taxon>
        <taxon>Erysipelotrichia</taxon>
        <taxon>Erysipelotrichales</taxon>
        <taxon>Erysipelotrichaceae</taxon>
        <taxon>Merdibacter</taxon>
    </lineage>
</organism>
<proteinExistence type="predicted"/>
<evidence type="ECO:0000313" key="3">
    <source>
        <dbReference type="Proteomes" id="UP000823896"/>
    </source>
</evidence>
<reference evidence="2" key="2">
    <citation type="submission" date="2021-04" db="EMBL/GenBank/DDBJ databases">
        <authorList>
            <person name="Gilroy R."/>
        </authorList>
    </citation>
    <scope>NUCLEOTIDE SEQUENCE</scope>
    <source>
        <strain evidence="2">CHK187-11901</strain>
    </source>
</reference>
<dbReference type="AlphaFoldDB" id="A0A9D2NRP0"/>
<evidence type="ECO:0000313" key="2">
    <source>
        <dbReference type="EMBL" id="HJC36203.1"/>
    </source>
</evidence>
<gene>
    <name evidence="2" type="ORF">H9702_03615</name>
</gene>
<name>A0A9D2NRP0_9FIRM</name>
<dbReference type="Pfam" id="PF05598">
    <property type="entry name" value="DUF772"/>
    <property type="match status" value="1"/>
</dbReference>
<dbReference type="PANTHER" id="PTHR33408:SF2">
    <property type="entry name" value="TRANSPOSASE DDE DOMAIN-CONTAINING PROTEIN"/>
    <property type="match status" value="1"/>
</dbReference>
<reference evidence="2" key="1">
    <citation type="journal article" date="2021" name="PeerJ">
        <title>Extensive microbial diversity within the chicken gut microbiome revealed by metagenomics and culture.</title>
        <authorList>
            <person name="Gilroy R."/>
            <person name="Ravi A."/>
            <person name="Getino M."/>
            <person name="Pursley I."/>
            <person name="Horton D.L."/>
            <person name="Alikhan N.F."/>
            <person name="Baker D."/>
            <person name="Gharbi K."/>
            <person name="Hall N."/>
            <person name="Watson M."/>
            <person name="Adriaenssens E.M."/>
            <person name="Foster-Nyarko E."/>
            <person name="Jarju S."/>
            <person name="Secka A."/>
            <person name="Antonio M."/>
            <person name="Oren A."/>
            <person name="Chaudhuri R.R."/>
            <person name="La Ragione R."/>
            <person name="Hildebrand F."/>
            <person name="Pallen M.J."/>
        </authorList>
    </citation>
    <scope>NUCLEOTIDE SEQUENCE</scope>
    <source>
        <strain evidence="2">CHK187-11901</strain>
    </source>
</reference>
<protein>
    <submittedName>
        <fullName evidence="2">Transposase</fullName>
    </submittedName>
</protein>
<dbReference type="PANTHER" id="PTHR33408">
    <property type="entry name" value="TRANSPOSASE"/>
    <property type="match status" value="1"/>
</dbReference>
<dbReference type="Proteomes" id="UP000823896">
    <property type="component" value="Unassembled WGS sequence"/>
</dbReference>
<comment type="caution">
    <text evidence="2">The sequence shown here is derived from an EMBL/GenBank/DDBJ whole genome shotgun (WGS) entry which is preliminary data.</text>
</comment>
<dbReference type="EMBL" id="DWWM01000023">
    <property type="protein sequence ID" value="HJC36203.1"/>
    <property type="molecule type" value="Genomic_DNA"/>
</dbReference>
<accession>A0A9D2NRP0</accession>
<evidence type="ECO:0000259" key="1">
    <source>
        <dbReference type="Pfam" id="PF05598"/>
    </source>
</evidence>